<dbReference type="GO" id="GO:0016798">
    <property type="term" value="F:hydrolase activity, acting on glycosyl bonds"/>
    <property type="evidence" value="ECO:0007669"/>
    <property type="project" value="UniProtKB-KW"/>
</dbReference>
<organism evidence="5 6">
    <name type="scientific">Massilia aerilata</name>
    <dbReference type="NCBI Taxonomy" id="453817"/>
    <lineage>
        <taxon>Bacteria</taxon>
        <taxon>Pseudomonadati</taxon>
        <taxon>Pseudomonadota</taxon>
        <taxon>Betaproteobacteria</taxon>
        <taxon>Burkholderiales</taxon>
        <taxon>Oxalobacteraceae</taxon>
        <taxon>Telluria group</taxon>
        <taxon>Massilia</taxon>
    </lineage>
</organism>
<dbReference type="Proteomes" id="UP001596086">
    <property type="component" value="Unassembled WGS sequence"/>
</dbReference>
<feature type="signal peptide" evidence="1">
    <location>
        <begin position="1"/>
        <end position="31"/>
    </location>
</feature>
<evidence type="ECO:0000259" key="4">
    <source>
        <dbReference type="Pfam" id="PF14509"/>
    </source>
</evidence>
<dbReference type="RefSeq" id="WP_379774680.1">
    <property type="nucleotide sequence ID" value="NZ_JBHSMZ010000016.1"/>
</dbReference>
<feature type="domain" description="Glycosyl-hydrolase 97 catalytic" evidence="2">
    <location>
        <begin position="304"/>
        <end position="491"/>
    </location>
</feature>
<dbReference type="EMBL" id="JBHSMZ010000016">
    <property type="protein sequence ID" value="MFC5551104.1"/>
    <property type="molecule type" value="Genomic_DNA"/>
</dbReference>
<dbReference type="Gene3D" id="3.20.20.70">
    <property type="entry name" value="Aldolase class I"/>
    <property type="match status" value="1"/>
</dbReference>
<name>A0ABW0S2D1_9BURK</name>
<dbReference type="InterPro" id="IPR013785">
    <property type="entry name" value="Aldolase_TIM"/>
</dbReference>
<dbReference type="InterPro" id="IPR052720">
    <property type="entry name" value="Glycosyl_hydrolase_97"/>
</dbReference>
<dbReference type="InterPro" id="IPR014718">
    <property type="entry name" value="GH-type_carb-bd"/>
</dbReference>
<evidence type="ECO:0000313" key="5">
    <source>
        <dbReference type="EMBL" id="MFC5551104.1"/>
    </source>
</evidence>
<keyword evidence="5" id="KW-0326">Glycosidase</keyword>
<accession>A0ABW0S2D1</accession>
<dbReference type="Pfam" id="PF14508">
    <property type="entry name" value="GH97_N"/>
    <property type="match status" value="1"/>
</dbReference>
<dbReference type="SUPFAM" id="SSF51445">
    <property type="entry name" value="(Trans)glycosidases"/>
    <property type="match status" value="1"/>
</dbReference>
<dbReference type="Pfam" id="PF10566">
    <property type="entry name" value="Glyco_hydro_97"/>
    <property type="match status" value="1"/>
</dbReference>
<gene>
    <name evidence="5" type="ORF">ACFPO9_21510</name>
</gene>
<proteinExistence type="predicted"/>
<keyword evidence="1" id="KW-0732">Signal</keyword>
<dbReference type="Gene3D" id="2.70.98.10">
    <property type="match status" value="1"/>
</dbReference>
<dbReference type="PANTHER" id="PTHR35803">
    <property type="entry name" value="GLUCAN 1,4-ALPHA-GLUCOSIDASE SUSB-RELATED"/>
    <property type="match status" value="1"/>
</dbReference>
<feature type="domain" description="Glycosyl-hydrolase 97 C-terminal oligomerisation" evidence="4">
    <location>
        <begin position="583"/>
        <end position="684"/>
    </location>
</feature>
<dbReference type="PANTHER" id="PTHR35803:SF1">
    <property type="entry name" value="GLUCAN 1,4-ALPHA-GLUCOSIDASE SUSB"/>
    <property type="match status" value="1"/>
</dbReference>
<evidence type="ECO:0000256" key="1">
    <source>
        <dbReference type="SAM" id="SignalP"/>
    </source>
</evidence>
<feature type="chain" id="PRO_5046557202" evidence="1">
    <location>
        <begin position="32"/>
        <end position="688"/>
    </location>
</feature>
<reference evidence="6" key="1">
    <citation type="journal article" date="2019" name="Int. J. Syst. Evol. Microbiol.">
        <title>The Global Catalogue of Microorganisms (GCM) 10K type strain sequencing project: providing services to taxonomists for standard genome sequencing and annotation.</title>
        <authorList>
            <consortium name="The Broad Institute Genomics Platform"/>
            <consortium name="The Broad Institute Genome Sequencing Center for Infectious Disease"/>
            <person name="Wu L."/>
            <person name="Ma J."/>
        </authorList>
    </citation>
    <scope>NUCLEOTIDE SEQUENCE [LARGE SCALE GENOMIC DNA]</scope>
    <source>
        <strain evidence="6">CGMCC 4.5798</strain>
    </source>
</reference>
<dbReference type="InterPro" id="IPR019563">
    <property type="entry name" value="GH97_catalytic"/>
</dbReference>
<dbReference type="InterPro" id="IPR029483">
    <property type="entry name" value="GH97_C"/>
</dbReference>
<sequence length="688" mass="75922">MRVRPSFKPDSRLFSLAVAAALSLAGQAAWAQAVVASAVSPGDVLQVDVRIDGAGKLGYDIKRRGKEIIGLSRLGFNLANAPKLDGGFSLRAQKTSEHDDTWEQPWGERRYVRNHYRELRVDVEQKNRGGRGLTIVFRIYDDGVGFRYEFPSQPQLVDAAILDELTEFAVAQPATAWWIPAGELPGLEEQIQKAPLAEIGTANTPLTLRLADGTHVALHEAALVDYASMWVRKVEGQNLRAQLAPSSTGPAVVKHGAFTTPWRTLRIADDAAGLYMSDLELNLNEPNKLGDVSWVHPSKFVGVWWSMHLQHTSWNAGPKHGANTANVKKYIDYAAQNGFRGVLVEGWNQGWESDWGHGGADFSFTKPYPDFDLPALAAYAKEKGVRLIGHHETGANLPAYEKQMDAAYKLYAKLGVDSVKSGYVHEAGSMQFQGADGRVHYGHYDSQEGVRHFLKAVTEAARYKIAVDTHEPIKDTGLRRTYPNWISREGARGVEYNAWGTPPNSVDHEAKLVFTRMLSGPMDYTPGILSLVGADGKVFNSTQAKQLANFVLIYSPIVMAADLPENYAKYPAAFKFIRDVPTDWAETRVINGAVGEYASIARKDRKSDDWYVGAVTDGEARTLALPLAFLDPGKQYVAEIYRDGNAADYRNEHRFDLVTETKTVTAKDVLQLKLAPGGGQAIRLSPQR</sequence>
<evidence type="ECO:0000313" key="6">
    <source>
        <dbReference type="Proteomes" id="UP001596086"/>
    </source>
</evidence>
<feature type="domain" description="Glycosyl-hydrolase 97 N-terminal" evidence="3">
    <location>
        <begin position="40"/>
        <end position="286"/>
    </location>
</feature>
<dbReference type="Pfam" id="PF14509">
    <property type="entry name" value="GH97_C"/>
    <property type="match status" value="1"/>
</dbReference>
<keyword evidence="5" id="KW-0378">Hydrolase</keyword>
<dbReference type="EC" id="3.2.1.-" evidence="5"/>
<evidence type="ECO:0000259" key="3">
    <source>
        <dbReference type="Pfam" id="PF14508"/>
    </source>
</evidence>
<dbReference type="InterPro" id="IPR029486">
    <property type="entry name" value="GH97_N"/>
</dbReference>
<comment type="caution">
    <text evidence="5">The sequence shown here is derived from an EMBL/GenBank/DDBJ whole genome shotgun (WGS) entry which is preliminary data.</text>
</comment>
<protein>
    <submittedName>
        <fullName evidence="5">Glycoside hydrolase family 97 protein</fullName>
        <ecNumber evidence="5">3.2.1.-</ecNumber>
    </submittedName>
</protein>
<keyword evidence="6" id="KW-1185">Reference proteome</keyword>
<dbReference type="InterPro" id="IPR017853">
    <property type="entry name" value="GH"/>
</dbReference>
<evidence type="ECO:0000259" key="2">
    <source>
        <dbReference type="Pfam" id="PF10566"/>
    </source>
</evidence>